<reference evidence="3 4" key="1">
    <citation type="journal article" date="2009" name="PLoS Genet.">
        <title>Adaptations to submarine hydrothermal environments exemplified by the genome of Nautilia profundicola.</title>
        <authorList>
            <person name="Campbell B.J."/>
            <person name="Smith J.L."/>
            <person name="Hanson T.E."/>
            <person name="Klotz M.G."/>
            <person name="Stein L.Y."/>
            <person name="Lee C.K."/>
            <person name="Wu D."/>
            <person name="Robinson J.M."/>
            <person name="Khouri H.M."/>
            <person name="Eisen J.A."/>
            <person name="Cary S.C."/>
        </authorList>
    </citation>
    <scope>NUCLEOTIDE SEQUENCE [LARGE SCALE GENOMIC DNA]</scope>
    <source>
        <strain evidence="4">ATCC BAA-1463 / DSM 18972 / AmH</strain>
    </source>
</reference>
<dbReference type="STRING" id="598659.NAMH_0560"/>
<protein>
    <submittedName>
        <fullName evidence="3">Wp</fullName>
    </submittedName>
</protein>
<sequence>MKKLLVFLLLISSLFAVDWSGKINWAMNYNIAQSIAKSSDKLIMVDIALTTCPPCKYLAEKVYTDPEVSKYINDNFVAVFYLADQDSLPPTVQNYFTGSTPTILFLKPNGELVYSMIGARPPQAFLQIIKNVNNKYKGNK</sequence>
<keyword evidence="4" id="KW-1185">Reference proteome</keyword>
<dbReference type="Pfam" id="PF03190">
    <property type="entry name" value="Thioredox_DsbH"/>
    <property type="match status" value="1"/>
</dbReference>
<gene>
    <name evidence="3" type="ordered locus">NAMH_0560</name>
</gene>
<evidence type="ECO:0000259" key="2">
    <source>
        <dbReference type="Pfam" id="PF03190"/>
    </source>
</evidence>
<accession>B9L8L8</accession>
<dbReference type="InterPro" id="IPR004879">
    <property type="entry name" value="Ssp411-like_TRX"/>
</dbReference>
<evidence type="ECO:0000256" key="1">
    <source>
        <dbReference type="ARBA" id="ARBA00022729"/>
    </source>
</evidence>
<proteinExistence type="predicted"/>
<evidence type="ECO:0000313" key="3">
    <source>
        <dbReference type="EMBL" id="ACM93148.1"/>
    </source>
</evidence>
<dbReference type="RefSeq" id="WP_015902200.1">
    <property type="nucleotide sequence ID" value="NC_012115.1"/>
</dbReference>
<dbReference type="PANTHER" id="PTHR15337">
    <property type="entry name" value="ANTERIOR GRADIENT PROTEIN-RELATED"/>
    <property type="match status" value="1"/>
</dbReference>
<dbReference type="eggNOG" id="COG1331">
    <property type="taxonomic scope" value="Bacteria"/>
</dbReference>
<dbReference type="SMR" id="B9L8L8"/>
<dbReference type="CDD" id="cd02947">
    <property type="entry name" value="TRX_family"/>
    <property type="match status" value="1"/>
</dbReference>
<dbReference type="HOGENOM" id="CLU_090389_8_2_7"/>
<dbReference type="Gene3D" id="3.40.30.10">
    <property type="entry name" value="Glutaredoxin"/>
    <property type="match status" value="1"/>
</dbReference>
<organism evidence="3 4">
    <name type="scientific">Nautilia profundicola (strain ATCC BAA-1463 / DSM 18972 / AmH)</name>
    <dbReference type="NCBI Taxonomy" id="598659"/>
    <lineage>
        <taxon>Bacteria</taxon>
        <taxon>Pseudomonadati</taxon>
        <taxon>Campylobacterota</taxon>
        <taxon>Epsilonproteobacteria</taxon>
        <taxon>Nautiliales</taxon>
        <taxon>Nautiliaceae</taxon>
        <taxon>Nautilia</taxon>
    </lineage>
</organism>
<evidence type="ECO:0000313" key="4">
    <source>
        <dbReference type="Proteomes" id="UP000000448"/>
    </source>
</evidence>
<dbReference type="OrthoDB" id="9795531at2"/>
<dbReference type="Proteomes" id="UP000000448">
    <property type="component" value="Chromosome"/>
</dbReference>
<dbReference type="KEGG" id="nam:NAMH_0560"/>
<dbReference type="EMBL" id="CP001279">
    <property type="protein sequence ID" value="ACM93148.1"/>
    <property type="molecule type" value="Genomic_DNA"/>
</dbReference>
<name>B9L8L8_NAUPA</name>
<dbReference type="InterPro" id="IPR051099">
    <property type="entry name" value="AGR/TXD"/>
</dbReference>
<feature type="domain" description="Spermatogenesis-associated protein 20-like TRX" evidence="2">
    <location>
        <begin position="22"/>
        <end position="137"/>
    </location>
</feature>
<dbReference type="SUPFAM" id="SSF52833">
    <property type="entry name" value="Thioredoxin-like"/>
    <property type="match status" value="1"/>
</dbReference>
<keyword evidence="1" id="KW-0732">Signal</keyword>
<dbReference type="PANTHER" id="PTHR15337:SF11">
    <property type="entry name" value="THIOREDOXIN DOMAIN-CONTAINING PROTEIN"/>
    <property type="match status" value="1"/>
</dbReference>
<dbReference type="InterPro" id="IPR036249">
    <property type="entry name" value="Thioredoxin-like_sf"/>
</dbReference>
<dbReference type="AlphaFoldDB" id="B9L8L8"/>